<name>A0A0A9HTK9_ARUDO</name>
<reference evidence="1" key="2">
    <citation type="journal article" date="2015" name="Data Brief">
        <title>Shoot transcriptome of the giant reed, Arundo donax.</title>
        <authorList>
            <person name="Barrero R.A."/>
            <person name="Guerrero F.D."/>
            <person name="Moolhuijzen P."/>
            <person name="Goolsby J.A."/>
            <person name="Tidwell J."/>
            <person name="Bellgard S.E."/>
            <person name="Bellgard M.I."/>
        </authorList>
    </citation>
    <scope>NUCLEOTIDE SEQUENCE</scope>
    <source>
        <tissue evidence="1">Shoot tissue taken approximately 20 cm above the soil surface</tissue>
    </source>
</reference>
<sequence>MCELYRQQWGGTAPLTTAPLGGDMAAGEEARRGEDTVVAVGAEDAVTKVL</sequence>
<accession>A0A0A9HTK9</accession>
<dbReference type="AlphaFoldDB" id="A0A0A9HTK9"/>
<dbReference type="EMBL" id="GBRH01161643">
    <property type="protein sequence ID" value="JAE36253.1"/>
    <property type="molecule type" value="Transcribed_RNA"/>
</dbReference>
<reference evidence="1" key="1">
    <citation type="submission" date="2014-09" db="EMBL/GenBank/DDBJ databases">
        <authorList>
            <person name="Magalhaes I.L.F."/>
            <person name="Oliveira U."/>
            <person name="Santos F.R."/>
            <person name="Vidigal T.H.D.A."/>
            <person name="Brescovit A.D."/>
            <person name="Santos A.J."/>
        </authorList>
    </citation>
    <scope>NUCLEOTIDE SEQUENCE</scope>
    <source>
        <tissue evidence="1">Shoot tissue taken approximately 20 cm above the soil surface</tissue>
    </source>
</reference>
<evidence type="ECO:0000313" key="1">
    <source>
        <dbReference type="EMBL" id="JAE36253.1"/>
    </source>
</evidence>
<proteinExistence type="predicted"/>
<organism evidence="1">
    <name type="scientific">Arundo donax</name>
    <name type="common">Giant reed</name>
    <name type="synonym">Donax arundinaceus</name>
    <dbReference type="NCBI Taxonomy" id="35708"/>
    <lineage>
        <taxon>Eukaryota</taxon>
        <taxon>Viridiplantae</taxon>
        <taxon>Streptophyta</taxon>
        <taxon>Embryophyta</taxon>
        <taxon>Tracheophyta</taxon>
        <taxon>Spermatophyta</taxon>
        <taxon>Magnoliopsida</taxon>
        <taxon>Liliopsida</taxon>
        <taxon>Poales</taxon>
        <taxon>Poaceae</taxon>
        <taxon>PACMAD clade</taxon>
        <taxon>Arundinoideae</taxon>
        <taxon>Arundineae</taxon>
        <taxon>Arundo</taxon>
    </lineage>
</organism>
<protein>
    <submittedName>
        <fullName evidence="1">Uncharacterized protein</fullName>
    </submittedName>
</protein>